<gene>
    <name evidence="1" type="ORF">B7T07_17755</name>
</gene>
<organism evidence="1 2">
    <name type="scientific">Cronobacter sakazakii</name>
    <name type="common">Enterobacter sakazakii</name>
    <dbReference type="NCBI Taxonomy" id="28141"/>
    <lineage>
        <taxon>Bacteria</taxon>
        <taxon>Pseudomonadati</taxon>
        <taxon>Pseudomonadota</taxon>
        <taxon>Gammaproteobacteria</taxon>
        <taxon>Enterobacterales</taxon>
        <taxon>Enterobacteriaceae</taxon>
        <taxon>Cronobacter</taxon>
    </lineage>
</organism>
<dbReference type="AlphaFoldDB" id="A0AA44Z8A4"/>
<name>A0AA44Z8A4_CROSK</name>
<reference evidence="1 2" key="1">
    <citation type="submission" date="2017-04" db="EMBL/GenBank/DDBJ databases">
        <title>Cronobacter sakazakii, ST83 Lineage Isolates.</title>
        <authorList>
            <person name="Chase H."/>
            <person name="Tall B."/>
            <person name="Gopinath G."/>
            <person name="Lehner A."/>
        </authorList>
    </citation>
    <scope>NUCLEOTIDE SEQUENCE [LARGE SCALE GENOMIC DNA]</scope>
    <source>
        <strain evidence="1 2">MOD1_Comp15</strain>
    </source>
</reference>
<accession>A0AA44Z8A4</accession>
<proteinExistence type="predicted"/>
<evidence type="ECO:0000313" key="1">
    <source>
        <dbReference type="EMBL" id="PUW02566.1"/>
    </source>
</evidence>
<dbReference type="RefSeq" id="WP_080321219.1">
    <property type="nucleotide sequence ID" value="NZ_CP078110.1"/>
</dbReference>
<dbReference type="EMBL" id="NCTU01000013">
    <property type="protein sequence ID" value="PUW02566.1"/>
    <property type="molecule type" value="Genomic_DNA"/>
</dbReference>
<protein>
    <submittedName>
        <fullName evidence="1">Uncharacterized protein</fullName>
    </submittedName>
</protein>
<sequence length="138" mass="16025">MELTEKYAVWYTTCANYELIQNYVSKENGFSKFERDFGLKNLFIDYDHAISIWYGKEHGELGDISPDNPSIDNGFLFISTPIAERLYALGVEKISYIFAILDFEYDNVSKKKNVMIFLDNIICSQKSSSWLDDILNDM</sequence>
<evidence type="ECO:0000313" key="2">
    <source>
        <dbReference type="Proteomes" id="UP000244856"/>
    </source>
</evidence>
<dbReference type="Proteomes" id="UP000244856">
    <property type="component" value="Unassembled WGS sequence"/>
</dbReference>
<comment type="caution">
    <text evidence="1">The sequence shown here is derived from an EMBL/GenBank/DDBJ whole genome shotgun (WGS) entry which is preliminary data.</text>
</comment>